<feature type="compositionally biased region" description="Polar residues" evidence="1">
    <location>
        <begin position="291"/>
        <end position="311"/>
    </location>
</feature>
<feature type="compositionally biased region" description="Low complexity" evidence="1">
    <location>
        <begin position="244"/>
        <end position="288"/>
    </location>
</feature>
<name>A0AAD5YC01_9APHY</name>
<dbReference type="Proteomes" id="UP001212997">
    <property type="component" value="Unassembled WGS sequence"/>
</dbReference>
<feature type="compositionally biased region" description="Low complexity" evidence="1">
    <location>
        <begin position="149"/>
        <end position="172"/>
    </location>
</feature>
<feature type="compositionally biased region" description="Low complexity" evidence="1">
    <location>
        <begin position="340"/>
        <end position="360"/>
    </location>
</feature>
<protein>
    <submittedName>
        <fullName evidence="2">Uncharacterized protein</fullName>
    </submittedName>
</protein>
<evidence type="ECO:0000313" key="2">
    <source>
        <dbReference type="EMBL" id="KAJ3473711.1"/>
    </source>
</evidence>
<gene>
    <name evidence="2" type="ORF">NLI96_g12863</name>
</gene>
<sequence>MMLKESKWLWLGNGGNSPSQPTSFRSFGKLLNRKQANVDDFPLIRQHQTFFSRRRESSQLFLLYTTQPLPDERPRASVANLIGRFEQQNKRQSLTGSTAAAAVAASPLFVPRPSSVVTHYTGDSAKEETKEKREWPPKLKPVANSVIHPASSTVPKPAASSVPSKPTSPTSPLAREPELDIIAQAAEGPSVEEVEAVPQPPPEPDVVPPTPQVEDPPSPLSPETPPSSVPESIPQPQAPPSPPKTKASSKVPATPSKAKAPATTGRTSRPTTTTTTKTTRTPAKSPPSSFHPASNSASTPASQTLKPSTPSKGPHAGTAKPRPNSSASHRPTPPTPSRPKTPSTVRPKTPSSSRPKTPSSLATPSRPKTPSSRLFAPTAASLARAGNIPEPPPPVKKMSLVSRRLGRQP</sequence>
<organism evidence="2 3">
    <name type="scientific">Meripilus lineatus</name>
    <dbReference type="NCBI Taxonomy" id="2056292"/>
    <lineage>
        <taxon>Eukaryota</taxon>
        <taxon>Fungi</taxon>
        <taxon>Dikarya</taxon>
        <taxon>Basidiomycota</taxon>
        <taxon>Agaricomycotina</taxon>
        <taxon>Agaricomycetes</taxon>
        <taxon>Polyporales</taxon>
        <taxon>Meripilaceae</taxon>
        <taxon>Meripilus</taxon>
    </lineage>
</organism>
<feature type="compositionally biased region" description="Pro residues" evidence="1">
    <location>
        <begin position="198"/>
        <end position="228"/>
    </location>
</feature>
<dbReference type="EMBL" id="JANAWD010001284">
    <property type="protein sequence ID" value="KAJ3473711.1"/>
    <property type="molecule type" value="Genomic_DNA"/>
</dbReference>
<reference evidence="2" key="1">
    <citation type="submission" date="2022-07" db="EMBL/GenBank/DDBJ databases">
        <title>Genome Sequence of Physisporinus lineatus.</title>
        <authorList>
            <person name="Buettner E."/>
        </authorList>
    </citation>
    <scope>NUCLEOTIDE SEQUENCE</scope>
    <source>
        <strain evidence="2">VT162</strain>
    </source>
</reference>
<keyword evidence="3" id="KW-1185">Reference proteome</keyword>
<feature type="compositionally biased region" description="Polar residues" evidence="1">
    <location>
        <begin position="361"/>
        <end position="372"/>
    </location>
</feature>
<feature type="compositionally biased region" description="Basic and acidic residues" evidence="1">
    <location>
        <begin position="124"/>
        <end position="137"/>
    </location>
</feature>
<accession>A0AAD5YC01</accession>
<comment type="caution">
    <text evidence="2">The sequence shown here is derived from an EMBL/GenBank/DDBJ whole genome shotgun (WGS) entry which is preliminary data.</text>
</comment>
<dbReference type="AlphaFoldDB" id="A0AAD5YC01"/>
<feature type="region of interest" description="Disordered" evidence="1">
    <location>
        <begin position="113"/>
        <end position="409"/>
    </location>
</feature>
<evidence type="ECO:0000256" key="1">
    <source>
        <dbReference type="SAM" id="MobiDB-lite"/>
    </source>
</evidence>
<proteinExistence type="predicted"/>
<evidence type="ECO:0000313" key="3">
    <source>
        <dbReference type="Proteomes" id="UP001212997"/>
    </source>
</evidence>